<name>A0A7R9JRU3_TIMGE</name>
<dbReference type="AlphaFoldDB" id="A0A7R9JRU3"/>
<dbReference type="EMBL" id="OE839686">
    <property type="protein sequence ID" value="CAD7588213.1"/>
    <property type="molecule type" value="Genomic_DNA"/>
</dbReference>
<feature type="chain" id="PRO_5030638569" description="Secreted protein" evidence="1">
    <location>
        <begin position="20"/>
        <end position="74"/>
    </location>
</feature>
<organism evidence="2">
    <name type="scientific">Timema genevievae</name>
    <name type="common">Walking stick</name>
    <dbReference type="NCBI Taxonomy" id="629358"/>
    <lineage>
        <taxon>Eukaryota</taxon>
        <taxon>Metazoa</taxon>
        <taxon>Ecdysozoa</taxon>
        <taxon>Arthropoda</taxon>
        <taxon>Hexapoda</taxon>
        <taxon>Insecta</taxon>
        <taxon>Pterygota</taxon>
        <taxon>Neoptera</taxon>
        <taxon>Polyneoptera</taxon>
        <taxon>Phasmatodea</taxon>
        <taxon>Timematodea</taxon>
        <taxon>Timematoidea</taxon>
        <taxon>Timematidae</taxon>
        <taxon>Timema</taxon>
    </lineage>
</organism>
<reference evidence="2" key="1">
    <citation type="submission" date="2020-11" db="EMBL/GenBank/DDBJ databases">
        <authorList>
            <person name="Tran Van P."/>
        </authorList>
    </citation>
    <scope>NUCLEOTIDE SEQUENCE</scope>
</reference>
<feature type="signal peptide" evidence="1">
    <location>
        <begin position="1"/>
        <end position="19"/>
    </location>
</feature>
<keyword evidence="1" id="KW-0732">Signal</keyword>
<evidence type="ECO:0000256" key="1">
    <source>
        <dbReference type="SAM" id="SignalP"/>
    </source>
</evidence>
<accession>A0A7R9JRU3</accession>
<protein>
    <recommendedName>
        <fullName evidence="3">Secreted protein</fullName>
    </recommendedName>
</protein>
<gene>
    <name evidence="2" type="ORF">TGEB3V08_LOCUS2306</name>
</gene>
<evidence type="ECO:0000313" key="2">
    <source>
        <dbReference type="EMBL" id="CAD7588213.1"/>
    </source>
</evidence>
<proteinExistence type="predicted"/>
<evidence type="ECO:0008006" key="3">
    <source>
        <dbReference type="Google" id="ProtNLM"/>
    </source>
</evidence>
<sequence length="74" mass="7960">MASHVLLSIWAIRIIGVVGTRKSLERMPSSLPPSTFVCATALTLDVGPLVEVQITAAHLITSCVECRLDLMGRL</sequence>